<comment type="caution">
    <text evidence="4">The sequence shown here is derived from an EMBL/GenBank/DDBJ whole genome shotgun (WGS) entry which is preliminary data.</text>
</comment>
<feature type="domain" description="DUF8175" evidence="3">
    <location>
        <begin position="44"/>
        <end position="220"/>
    </location>
</feature>
<evidence type="ECO:0000313" key="4">
    <source>
        <dbReference type="EMBL" id="KHE73763.1"/>
    </source>
</evidence>
<dbReference type="EMBL" id="JROM01000046">
    <property type="protein sequence ID" value="KHE73763.1"/>
    <property type="molecule type" value="Genomic_DNA"/>
</dbReference>
<name>A0A0B0D8L8_9MICC</name>
<keyword evidence="2" id="KW-0732">Signal</keyword>
<dbReference type="RefSeq" id="WP_035965073.1">
    <property type="nucleotide sequence ID" value="NZ_JROM01000046.1"/>
</dbReference>
<evidence type="ECO:0000256" key="1">
    <source>
        <dbReference type="SAM" id="MobiDB-lite"/>
    </source>
</evidence>
<dbReference type="Proteomes" id="UP000030664">
    <property type="component" value="Unassembled WGS sequence"/>
</dbReference>
<protein>
    <recommendedName>
        <fullName evidence="3">DUF8175 domain-containing protein</fullName>
    </recommendedName>
</protein>
<proteinExistence type="predicted"/>
<gene>
    <name evidence="4" type="ORF">AS25_10905</name>
</gene>
<dbReference type="InterPro" id="IPR058488">
    <property type="entry name" value="DUF8175"/>
</dbReference>
<feature type="signal peptide" evidence="2">
    <location>
        <begin position="1"/>
        <end position="25"/>
    </location>
</feature>
<evidence type="ECO:0000256" key="2">
    <source>
        <dbReference type="SAM" id="SignalP"/>
    </source>
</evidence>
<feature type="region of interest" description="Disordered" evidence="1">
    <location>
        <begin position="46"/>
        <end position="66"/>
    </location>
</feature>
<dbReference type="PROSITE" id="PS51257">
    <property type="entry name" value="PROKAR_LIPOPROTEIN"/>
    <property type="match status" value="1"/>
</dbReference>
<dbReference type="AlphaFoldDB" id="A0A0B0D8L8"/>
<evidence type="ECO:0000259" key="3">
    <source>
        <dbReference type="Pfam" id="PF26526"/>
    </source>
</evidence>
<feature type="chain" id="PRO_5039272821" description="DUF8175 domain-containing protein" evidence="2">
    <location>
        <begin position="26"/>
        <end position="231"/>
    </location>
</feature>
<dbReference type="Pfam" id="PF26526">
    <property type="entry name" value="DUF8175"/>
    <property type="match status" value="1"/>
</dbReference>
<feature type="region of interest" description="Disordered" evidence="1">
    <location>
        <begin position="137"/>
        <end position="161"/>
    </location>
</feature>
<evidence type="ECO:0000313" key="5">
    <source>
        <dbReference type="Proteomes" id="UP000030664"/>
    </source>
</evidence>
<reference evidence="4 5" key="1">
    <citation type="submission" date="2014-09" db="EMBL/GenBank/DDBJ databases">
        <title>High-quality draft genome sequence of Kocuria marina SO9-6, an actinobacterium isolated from a copper mine.</title>
        <authorList>
            <person name="Castro D.B."/>
            <person name="Pereira L.B."/>
            <person name="Silva M.V."/>
            <person name="Silva B.P."/>
            <person name="Zanardi B.R."/>
            <person name="Carlos C."/>
            <person name="Belgini D.R."/>
            <person name="Limache E.G."/>
            <person name="Lacerda G.V."/>
            <person name="Nery M.B."/>
            <person name="Gomes M.B."/>
            <person name="Souza S."/>
            <person name="Silva T.M."/>
            <person name="Rodrigues V.D."/>
            <person name="Paulino L.C."/>
            <person name="Vicentini R."/>
            <person name="Ferraz L.F."/>
            <person name="Ottoboni L.M."/>
        </authorList>
    </citation>
    <scope>NUCLEOTIDE SEQUENCE [LARGE SCALE GENOMIC DNA]</scope>
    <source>
        <strain evidence="4 5">SO9-6</strain>
    </source>
</reference>
<organism evidence="4 5">
    <name type="scientific">Kocuria marina</name>
    <dbReference type="NCBI Taxonomy" id="223184"/>
    <lineage>
        <taxon>Bacteria</taxon>
        <taxon>Bacillati</taxon>
        <taxon>Actinomycetota</taxon>
        <taxon>Actinomycetes</taxon>
        <taxon>Micrococcales</taxon>
        <taxon>Micrococcaceae</taxon>
        <taxon>Kocuria</taxon>
    </lineage>
</organism>
<sequence length="231" mass="24495">MNKTKTRNRSVAAVTVGLASLLAVSGCSHQPTEDYAYACQSDLDHGDTSSVSKKAPETDSWAPGKDGVRYPVSAKFGGCQDLSSGWKVGHAHNTAGALFAATDYLAGPTKDEQKNVSEEDTKSVYAAGKVRDQIIADGKKPKTPAPTGEGYVTESPGSEGSAQLRGYEIQEESADKVHVLLYGQSDSVLSGTFGLTMVWQDGDWKLDPVSADKPMELQMTTTSDPAVTWSA</sequence>
<accession>A0A0B0D8L8</accession>
<dbReference type="STRING" id="223184.AS25_10905"/>